<gene>
    <name evidence="1" type="ORF">ACFS6H_16460</name>
</gene>
<dbReference type="RefSeq" id="WP_386101392.1">
    <property type="nucleotide sequence ID" value="NZ_JBHUOZ010000003.1"/>
</dbReference>
<evidence type="ECO:0000313" key="1">
    <source>
        <dbReference type="EMBL" id="MFD2921321.1"/>
    </source>
</evidence>
<proteinExistence type="predicted"/>
<dbReference type="Proteomes" id="UP001597511">
    <property type="component" value="Unassembled WGS sequence"/>
</dbReference>
<name>A0ABW6AAH9_9BACT</name>
<organism evidence="1 2">
    <name type="scientific">Terrimonas rubra</name>
    <dbReference type="NCBI Taxonomy" id="1035890"/>
    <lineage>
        <taxon>Bacteria</taxon>
        <taxon>Pseudomonadati</taxon>
        <taxon>Bacteroidota</taxon>
        <taxon>Chitinophagia</taxon>
        <taxon>Chitinophagales</taxon>
        <taxon>Chitinophagaceae</taxon>
        <taxon>Terrimonas</taxon>
    </lineage>
</organism>
<keyword evidence="2" id="KW-1185">Reference proteome</keyword>
<protein>
    <submittedName>
        <fullName evidence="1">Uncharacterized protein</fullName>
    </submittedName>
</protein>
<comment type="caution">
    <text evidence="1">The sequence shown here is derived from an EMBL/GenBank/DDBJ whole genome shotgun (WGS) entry which is preliminary data.</text>
</comment>
<reference evidence="2" key="1">
    <citation type="journal article" date="2019" name="Int. J. Syst. Evol. Microbiol.">
        <title>The Global Catalogue of Microorganisms (GCM) 10K type strain sequencing project: providing services to taxonomists for standard genome sequencing and annotation.</title>
        <authorList>
            <consortium name="The Broad Institute Genomics Platform"/>
            <consortium name="The Broad Institute Genome Sequencing Center for Infectious Disease"/>
            <person name="Wu L."/>
            <person name="Ma J."/>
        </authorList>
    </citation>
    <scope>NUCLEOTIDE SEQUENCE [LARGE SCALE GENOMIC DNA]</scope>
    <source>
        <strain evidence="2">KCTC 23299</strain>
    </source>
</reference>
<evidence type="ECO:0000313" key="2">
    <source>
        <dbReference type="Proteomes" id="UP001597511"/>
    </source>
</evidence>
<accession>A0ABW6AAH9</accession>
<sequence length="95" mass="10766">MEVKILGKNEAGIKVNNIELNDIIEALNLSVHNADALINMDDAELQTNILLSGSDKKAVPTRKELIQFKHRQHSYLLLLNSLYKDENQKEQPKAD</sequence>
<dbReference type="EMBL" id="JBHUOZ010000003">
    <property type="protein sequence ID" value="MFD2921321.1"/>
    <property type="molecule type" value="Genomic_DNA"/>
</dbReference>